<reference evidence="2" key="1">
    <citation type="submission" date="2019-04" db="EMBL/GenBank/DDBJ databases">
        <title>Friends and foes A comparative genomics studyof 23 Aspergillus species from section Flavi.</title>
        <authorList>
            <consortium name="DOE Joint Genome Institute"/>
            <person name="Kjaerbolling I."/>
            <person name="Vesth T."/>
            <person name="Frisvad J.C."/>
            <person name="Nybo J.L."/>
            <person name="Theobald S."/>
            <person name="Kildgaard S."/>
            <person name="Isbrandt T."/>
            <person name="Kuo A."/>
            <person name="Sato A."/>
            <person name="Lyhne E.K."/>
            <person name="Kogle M.E."/>
            <person name="Wiebenga A."/>
            <person name="Kun R.S."/>
            <person name="Lubbers R.J."/>
            <person name="Makela M.R."/>
            <person name="Barry K."/>
            <person name="Chovatia M."/>
            <person name="Clum A."/>
            <person name="Daum C."/>
            <person name="Haridas S."/>
            <person name="He G."/>
            <person name="LaButti K."/>
            <person name="Lipzen A."/>
            <person name="Mondo S."/>
            <person name="Riley R."/>
            <person name="Salamov A."/>
            <person name="Simmons B.A."/>
            <person name="Magnuson J.K."/>
            <person name="Henrissat B."/>
            <person name="Mortensen U.H."/>
            <person name="Larsen T.O."/>
            <person name="Devries R.P."/>
            <person name="Grigoriev I.V."/>
            <person name="Machida M."/>
            <person name="Baker S.E."/>
            <person name="Andersen M.R."/>
        </authorList>
    </citation>
    <scope>NUCLEOTIDE SEQUENCE [LARGE SCALE GENOMIC DNA]</scope>
    <source>
        <strain evidence="2">CBS 130017</strain>
    </source>
</reference>
<dbReference type="AlphaFoldDB" id="A0A5N6X9E7"/>
<accession>A0A5N6X9E7</accession>
<name>A0A5N6X9E7_9EURO</name>
<organism evidence="1 2">
    <name type="scientific">Aspergillus sergii</name>
    <dbReference type="NCBI Taxonomy" id="1034303"/>
    <lineage>
        <taxon>Eukaryota</taxon>
        <taxon>Fungi</taxon>
        <taxon>Dikarya</taxon>
        <taxon>Ascomycota</taxon>
        <taxon>Pezizomycotina</taxon>
        <taxon>Eurotiomycetes</taxon>
        <taxon>Eurotiomycetidae</taxon>
        <taxon>Eurotiales</taxon>
        <taxon>Aspergillaceae</taxon>
        <taxon>Aspergillus</taxon>
        <taxon>Aspergillus subgen. Circumdati</taxon>
    </lineage>
</organism>
<proteinExistence type="predicted"/>
<evidence type="ECO:0000313" key="1">
    <source>
        <dbReference type="EMBL" id="KAE8329423.1"/>
    </source>
</evidence>
<keyword evidence="2" id="KW-1185">Reference proteome</keyword>
<dbReference type="EMBL" id="ML741779">
    <property type="protein sequence ID" value="KAE8329423.1"/>
    <property type="molecule type" value="Genomic_DNA"/>
</dbReference>
<dbReference type="Proteomes" id="UP000325945">
    <property type="component" value="Unassembled WGS sequence"/>
</dbReference>
<gene>
    <name evidence="1" type="ORF">BDV39DRAFT_203053</name>
</gene>
<protein>
    <submittedName>
        <fullName evidence="1">Uncharacterized protein</fullName>
    </submittedName>
</protein>
<evidence type="ECO:0000313" key="2">
    <source>
        <dbReference type="Proteomes" id="UP000325945"/>
    </source>
</evidence>
<sequence>MPASGDDVLEQVYTISSKGENLVDTLQDLEPYNFILRYPGIHEDFNQMVSQLKEYNEALDQSPGDISSEDQETIKQIYQNLYRNHAEFLRQLKLKKDYFTGCAPYSQAALYVLKDYKPIIENWTSSVTAYTPDTADSIGFLKDRLSYFAEEAVKAFS</sequence>